<reference evidence="1 2" key="1">
    <citation type="submission" date="2024-07" db="EMBL/GenBank/DDBJ databases">
        <title>Section-level genome sequencing and comparative genomics of Aspergillus sections Usti and Cavernicolus.</title>
        <authorList>
            <consortium name="Lawrence Berkeley National Laboratory"/>
            <person name="Nybo J.L."/>
            <person name="Vesth T.C."/>
            <person name="Theobald S."/>
            <person name="Frisvad J.C."/>
            <person name="Larsen T.O."/>
            <person name="Kjaerboelling I."/>
            <person name="Rothschild-Mancinelli K."/>
            <person name="Lyhne E.K."/>
            <person name="Kogle M.E."/>
            <person name="Barry K."/>
            <person name="Clum A."/>
            <person name="Na H."/>
            <person name="Ledsgaard L."/>
            <person name="Lin J."/>
            <person name="Lipzen A."/>
            <person name="Kuo A."/>
            <person name="Riley R."/>
            <person name="Mondo S."/>
            <person name="Labutti K."/>
            <person name="Haridas S."/>
            <person name="Pangalinan J."/>
            <person name="Salamov A.A."/>
            <person name="Simmons B.A."/>
            <person name="Magnuson J.K."/>
            <person name="Chen J."/>
            <person name="Drula E."/>
            <person name="Henrissat B."/>
            <person name="Wiebenga A."/>
            <person name="Lubbers R.J."/>
            <person name="Gomes A.C."/>
            <person name="Makela M.R."/>
            <person name="Stajich J."/>
            <person name="Grigoriev I.V."/>
            <person name="Mortensen U.H."/>
            <person name="De Vries R.P."/>
            <person name="Baker S.E."/>
            <person name="Andersen M.R."/>
        </authorList>
    </citation>
    <scope>NUCLEOTIDE SEQUENCE [LARGE SCALE GENOMIC DNA]</scope>
    <source>
        <strain evidence="1 2">CBS 209.92</strain>
    </source>
</reference>
<evidence type="ECO:0000313" key="1">
    <source>
        <dbReference type="EMBL" id="KAL2782751.1"/>
    </source>
</evidence>
<protein>
    <submittedName>
        <fullName evidence="1">Uncharacterized protein</fullName>
    </submittedName>
</protein>
<evidence type="ECO:0000313" key="2">
    <source>
        <dbReference type="Proteomes" id="UP001610563"/>
    </source>
</evidence>
<proteinExistence type="predicted"/>
<comment type="caution">
    <text evidence="1">The sequence shown here is derived from an EMBL/GenBank/DDBJ whole genome shotgun (WGS) entry which is preliminary data.</text>
</comment>
<organism evidence="1 2">
    <name type="scientific">Aspergillus keveii</name>
    <dbReference type="NCBI Taxonomy" id="714993"/>
    <lineage>
        <taxon>Eukaryota</taxon>
        <taxon>Fungi</taxon>
        <taxon>Dikarya</taxon>
        <taxon>Ascomycota</taxon>
        <taxon>Pezizomycotina</taxon>
        <taxon>Eurotiomycetes</taxon>
        <taxon>Eurotiomycetidae</taxon>
        <taxon>Eurotiales</taxon>
        <taxon>Aspergillaceae</taxon>
        <taxon>Aspergillus</taxon>
        <taxon>Aspergillus subgen. Nidulantes</taxon>
    </lineage>
</organism>
<accession>A0ABR4FHN0</accession>
<dbReference type="Proteomes" id="UP001610563">
    <property type="component" value="Unassembled WGS sequence"/>
</dbReference>
<sequence>MSKLGTQLIIFNMPRWCTSGEYQVRRFNASDESEEKSDLVLRWYRKKGSFRRVLALDTVNSLELVSKWYSPKITVSRADGEAVLYANWRVTKGSDTEIQVGRGSLLLQISVDTDCRHYKVNKGGDKVATIDALEGCKSEKLRKTALSRGEAERDKIQWQVAVLTNVVTKDDPSWEDLAWMSSDPATVSLKLIAIVALIIAQQAPKIGVIERPLIDLS</sequence>
<keyword evidence="2" id="KW-1185">Reference proteome</keyword>
<gene>
    <name evidence="1" type="ORF">BJX66DRAFT_319938</name>
</gene>
<name>A0ABR4FHN0_9EURO</name>
<dbReference type="EMBL" id="JBFTWV010000332">
    <property type="protein sequence ID" value="KAL2782751.1"/>
    <property type="molecule type" value="Genomic_DNA"/>
</dbReference>